<dbReference type="AlphaFoldDB" id="B1MM99"/>
<sequence>MSDLVLHREALAMNTPELVTALADQLGFKLVAYLGKVKETRAAKQWAEGTRELANAEDIERLRLAFHAASLIMSRGPSSVAQAWFQGLNPALGDASPARLLREGDIEAVGPRILSAARQFATAG</sequence>
<proteinExistence type="predicted"/>
<dbReference type="EMBL" id="CU458896">
    <property type="protein sequence ID" value="CAM64884.1"/>
    <property type="molecule type" value="Genomic_DNA"/>
</dbReference>
<keyword evidence="2" id="KW-1185">Reference proteome</keyword>
<name>B1MM99_MYCA9</name>
<evidence type="ECO:0008006" key="3">
    <source>
        <dbReference type="Google" id="ProtNLM"/>
    </source>
</evidence>
<evidence type="ECO:0000313" key="2">
    <source>
        <dbReference type="Proteomes" id="UP000007137"/>
    </source>
</evidence>
<evidence type="ECO:0000313" key="1">
    <source>
        <dbReference type="EMBL" id="CAM64884.1"/>
    </source>
</evidence>
<organism evidence="1 2">
    <name type="scientific">Mycobacteroides abscessus (strain ATCC 19977 / DSM 44196 / CCUG 20993 / CIP 104536 / JCM 13569 / NCTC 13031 / TMC 1543 / L948)</name>
    <name type="common">Mycobacterium abscessus</name>
    <dbReference type="NCBI Taxonomy" id="561007"/>
    <lineage>
        <taxon>Bacteria</taxon>
        <taxon>Bacillati</taxon>
        <taxon>Actinomycetota</taxon>
        <taxon>Actinomycetes</taxon>
        <taxon>Mycobacteriales</taxon>
        <taxon>Mycobacteriaceae</taxon>
        <taxon>Mycobacteroides</taxon>
        <taxon>Mycobacteroides abscessus</taxon>
    </lineage>
</organism>
<gene>
    <name evidence="1" type="ordered locus">MAB_4816c</name>
</gene>
<accession>B1MM99</accession>
<protein>
    <recommendedName>
        <fullName evidence="3">Antitoxin Xre/MbcA/ParS-like toxin-binding domain-containing protein</fullName>
    </recommendedName>
</protein>
<reference evidence="1 2" key="1">
    <citation type="journal article" date="2009" name="PLoS ONE">
        <title>Non mycobacterial virulence genes in the genome of the emerging pathogen Mycobacterium abscessus.</title>
        <authorList>
            <person name="Ripoll F."/>
            <person name="Pasek S."/>
            <person name="Schenowitz C."/>
            <person name="Dossat C."/>
            <person name="Barbe V."/>
            <person name="Rottman M."/>
            <person name="Macheras E."/>
            <person name="Heym B."/>
            <person name="Herrmann J.L."/>
            <person name="Daffe M."/>
            <person name="Brosch R."/>
            <person name="Risler J.L."/>
            <person name="Gaillard J.L."/>
        </authorList>
    </citation>
    <scope>NUCLEOTIDE SEQUENCE [LARGE SCALE GENOMIC DNA]</scope>
    <source>
        <strain evidence="2">ATCC 19977 / DSM 44196 / CCUG 20993 / CIP 104536 / JCM 13569 / NCTC 13031 / TMC 1543 / L948</strain>
    </source>
</reference>
<dbReference type="Proteomes" id="UP000007137">
    <property type="component" value="Chromosome"/>
</dbReference>
<dbReference type="KEGG" id="mab:MAB_4816c"/>